<comment type="caution">
    <text evidence="2">The sequence shown here is derived from an EMBL/GenBank/DDBJ whole genome shotgun (WGS) entry which is preliminary data.</text>
</comment>
<organism evidence="2 3">
    <name type="scientific">Sphingobacterium hungaricum</name>
    <dbReference type="NCBI Taxonomy" id="2082723"/>
    <lineage>
        <taxon>Bacteria</taxon>
        <taxon>Pseudomonadati</taxon>
        <taxon>Bacteroidota</taxon>
        <taxon>Sphingobacteriia</taxon>
        <taxon>Sphingobacteriales</taxon>
        <taxon>Sphingobacteriaceae</taxon>
        <taxon>Sphingobacterium</taxon>
    </lineage>
</organism>
<dbReference type="NCBIfam" id="TIGR00199">
    <property type="entry name" value="PncC_domain"/>
    <property type="match status" value="1"/>
</dbReference>
<dbReference type="Proteomes" id="UP000616201">
    <property type="component" value="Unassembled WGS sequence"/>
</dbReference>
<dbReference type="SUPFAM" id="SSF142433">
    <property type="entry name" value="CinA-like"/>
    <property type="match status" value="1"/>
</dbReference>
<evidence type="ECO:0000313" key="2">
    <source>
        <dbReference type="EMBL" id="MBE8714291.1"/>
    </source>
</evidence>
<sequence length="161" mass="17983">MDIHTEKLAYCGTYFKAKGLKLVLAESMTAGFLGLLFSLEKYSGDYFLGSIVCYHDDMKKQILNIDDQILHNYGGVSAEVTNAMIKGLERKYSPDIAIAVTGFASECKETSDVAPVGTVYVDIFFENMGLSKKCQYNGSPQEIIQKTAHEIIEDLYEMIHQ</sequence>
<evidence type="ECO:0000313" key="3">
    <source>
        <dbReference type="Proteomes" id="UP000616201"/>
    </source>
</evidence>
<gene>
    <name evidence="2" type="ORF">C4F49_11410</name>
</gene>
<dbReference type="EMBL" id="PRDK01000006">
    <property type="protein sequence ID" value="MBE8714291.1"/>
    <property type="molecule type" value="Genomic_DNA"/>
</dbReference>
<dbReference type="Gene3D" id="3.90.950.20">
    <property type="entry name" value="CinA-like"/>
    <property type="match status" value="1"/>
</dbReference>
<proteinExistence type="predicted"/>
<accession>A0A928UZM4</accession>
<keyword evidence="3" id="KW-1185">Reference proteome</keyword>
<dbReference type="Pfam" id="PF02464">
    <property type="entry name" value="CinA"/>
    <property type="match status" value="1"/>
</dbReference>
<dbReference type="InterPro" id="IPR008136">
    <property type="entry name" value="CinA_C"/>
</dbReference>
<dbReference type="RefSeq" id="WP_196936461.1">
    <property type="nucleotide sequence ID" value="NZ_MU158698.1"/>
</dbReference>
<dbReference type="AlphaFoldDB" id="A0A928UZM4"/>
<reference evidence="2" key="1">
    <citation type="submission" date="2018-02" db="EMBL/GenBank/DDBJ databases">
        <authorList>
            <person name="Vasarhelyi B.M."/>
            <person name="Deshmukh S."/>
            <person name="Balint B."/>
            <person name="Kukolya J."/>
        </authorList>
    </citation>
    <scope>NUCLEOTIDE SEQUENCE</scope>
    <source>
        <strain evidence="2">KB22</strain>
    </source>
</reference>
<dbReference type="InterPro" id="IPR036653">
    <property type="entry name" value="CinA-like_C"/>
</dbReference>
<evidence type="ECO:0000259" key="1">
    <source>
        <dbReference type="Pfam" id="PF02464"/>
    </source>
</evidence>
<name>A0A928UZM4_9SPHI</name>
<protein>
    <submittedName>
        <fullName evidence="2">CinA family protein</fullName>
    </submittedName>
</protein>
<feature type="domain" description="CinA C-terminal" evidence="1">
    <location>
        <begin position="11"/>
        <end position="158"/>
    </location>
</feature>